<protein>
    <recommendedName>
        <fullName evidence="9">Protein kinase domain-containing protein</fullName>
    </recommendedName>
</protein>
<keyword evidence="2" id="KW-0433">Leucine-rich repeat</keyword>
<dbReference type="GO" id="GO:0004672">
    <property type="term" value="F:protein kinase activity"/>
    <property type="evidence" value="ECO:0007669"/>
    <property type="project" value="InterPro"/>
</dbReference>
<evidence type="ECO:0000256" key="6">
    <source>
        <dbReference type="ARBA" id="ARBA00023136"/>
    </source>
</evidence>
<dbReference type="OMA" id="CTHKWKG"/>
<dbReference type="InterPro" id="IPR046959">
    <property type="entry name" value="PRK1-6/SRF4-like"/>
</dbReference>
<dbReference type="Gene3D" id="3.30.200.20">
    <property type="entry name" value="Phosphorylase Kinase, domain 1"/>
    <property type="match status" value="1"/>
</dbReference>
<sequence>MNHFSTWVLILSLTVGSTNCLELEVKQALIGFLDQLSSSGASQLDPSLGWRVETDPCDDRWPGVECDKRNLSVRKLWLDKFNLAGGLHAGLLCDDASLALSLTVLSLNFNNVTGKMPPEIAKCKKLTRLHVDHNRMTGSLPASLSKLSNLKRLEVSNNAFSGHLPDFAEISGLTTFLAQKNWFTGKIPKFEYSNLEVFDVSYNDLSGSIPKESEFPVTSYVGNDKLCGGPLPNKCPKHRISTEQMLMYSGYALLALAVLLLIAFKISGRKNSNCEPSVKKALDADDASTTSSSSIKLSSIDYKPNGGASSVAKAEMSASVSASLILLSSPVVNGLSYEDLLKAPAELLGRGRNGSVYKCVIGNGNKCLAVKRVKDWSISSQDFRRRMRRIDQVRHANVLPVVAFYSSAQEKLVVYEYQPNGSLARLLHHGTQLGQEFGWGSRLGVAAKISEALAYMHRELSKEAIAHSNLTSSNILFDQDMEPCLSEYGLMPVKNDRNRSSTVQPEAAVTKDVFKMDIYAFGVILLELLTAKLMERNGIDLSRWVHSVVREEWTVEVFDRALISEGASQERMLDLLNVAMKCVDPDPAARPGIGRVVAAINSIKEDDERSKLSLSVT</sequence>
<dbReference type="GO" id="GO:0005524">
    <property type="term" value="F:ATP binding"/>
    <property type="evidence" value="ECO:0007669"/>
    <property type="project" value="UniProtKB-UniRule"/>
</dbReference>
<evidence type="ECO:0000256" key="1">
    <source>
        <dbReference type="ARBA" id="ARBA00004370"/>
    </source>
</evidence>
<dbReference type="InterPro" id="IPR001611">
    <property type="entry name" value="Leu-rich_rpt"/>
</dbReference>
<dbReference type="PROSITE" id="PS00107">
    <property type="entry name" value="PROTEIN_KINASE_ATP"/>
    <property type="match status" value="1"/>
</dbReference>
<dbReference type="FunFam" id="3.80.10.10:FF:000383">
    <property type="entry name" value="Leucine-rich repeat receptor protein kinase EMS1"/>
    <property type="match status" value="1"/>
</dbReference>
<keyword evidence="5" id="KW-1133">Transmembrane helix</keyword>
<dbReference type="Pfam" id="PF13855">
    <property type="entry name" value="LRR_8"/>
    <property type="match status" value="1"/>
</dbReference>
<dbReference type="PANTHER" id="PTHR48007:SF79">
    <property type="entry name" value="(WILD MALAYSIAN BANANA) HYPOTHETICAL PROTEIN"/>
    <property type="match status" value="1"/>
</dbReference>
<dbReference type="InterPro" id="IPR013210">
    <property type="entry name" value="LRR_N_plant-typ"/>
</dbReference>
<dbReference type="Gramene" id="Kaladp0053s0192.1.v1.1">
    <property type="protein sequence ID" value="Kaladp0053s0192.1.v1.1"/>
    <property type="gene ID" value="Kaladp0053s0192.v1.1"/>
</dbReference>
<keyword evidence="7" id="KW-0067">ATP-binding</keyword>
<dbReference type="Gene3D" id="1.10.510.10">
    <property type="entry name" value="Transferase(Phosphotransferase) domain 1"/>
    <property type="match status" value="1"/>
</dbReference>
<organism evidence="10 11">
    <name type="scientific">Kalanchoe fedtschenkoi</name>
    <name type="common">Lavender scallops</name>
    <name type="synonym">South American air plant</name>
    <dbReference type="NCBI Taxonomy" id="63787"/>
    <lineage>
        <taxon>Eukaryota</taxon>
        <taxon>Viridiplantae</taxon>
        <taxon>Streptophyta</taxon>
        <taxon>Embryophyta</taxon>
        <taxon>Tracheophyta</taxon>
        <taxon>Spermatophyta</taxon>
        <taxon>Magnoliopsida</taxon>
        <taxon>eudicotyledons</taxon>
        <taxon>Gunneridae</taxon>
        <taxon>Pentapetalae</taxon>
        <taxon>Saxifragales</taxon>
        <taxon>Crassulaceae</taxon>
        <taxon>Kalanchoe</taxon>
    </lineage>
</organism>
<dbReference type="AlphaFoldDB" id="A0A7N0U419"/>
<dbReference type="Pfam" id="PF08263">
    <property type="entry name" value="LRRNT_2"/>
    <property type="match status" value="1"/>
</dbReference>
<dbReference type="PROSITE" id="PS50011">
    <property type="entry name" value="PROTEIN_KINASE_DOM"/>
    <property type="match status" value="1"/>
</dbReference>
<evidence type="ECO:0000256" key="7">
    <source>
        <dbReference type="PROSITE-ProRule" id="PRU10141"/>
    </source>
</evidence>
<dbReference type="InterPro" id="IPR017441">
    <property type="entry name" value="Protein_kinase_ATP_BS"/>
</dbReference>
<evidence type="ECO:0000256" key="5">
    <source>
        <dbReference type="ARBA" id="ARBA00022989"/>
    </source>
</evidence>
<dbReference type="InterPro" id="IPR032675">
    <property type="entry name" value="LRR_dom_sf"/>
</dbReference>
<dbReference type="SUPFAM" id="SSF56112">
    <property type="entry name" value="Protein kinase-like (PK-like)"/>
    <property type="match status" value="1"/>
</dbReference>
<feature type="signal peptide" evidence="8">
    <location>
        <begin position="1"/>
        <end position="20"/>
    </location>
</feature>
<dbReference type="PANTHER" id="PTHR48007">
    <property type="entry name" value="LEUCINE-RICH REPEAT RECEPTOR-LIKE PROTEIN KINASE PXC1"/>
    <property type="match status" value="1"/>
</dbReference>
<dbReference type="SUPFAM" id="SSF52058">
    <property type="entry name" value="L domain-like"/>
    <property type="match status" value="1"/>
</dbReference>
<evidence type="ECO:0000259" key="9">
    <source>
        <dbReference type="PROSITE" id="PS50011"/>
    </source>
</evidence>
<reference evidence="10" key="1">
    <citation type="submission" date="2021-01" db="UniProtKB">
        <authorList>
            <consortium name="EnsemblPlants"/>
        </authorList>
    </citation>
    <scope>IDENTIFICATION</scope>
</reference>
<keyword evidence="7" id="KW-0547">Nucleotide-binding</keyword>
<dbReference type="Pfam" id="PF00560">
    <property type="entry name" value="LRR_1"/>
    <property type="match status" value="1"/>
</dbReference>
<accession>A0A7N0U419</accession>
<evidence type="ECO:0000256" key="8">
    <source>
        <dbReference type="SAM" id="SignalP"/>
    </source>
</evidence>
<comment type="subcellular location">
    <subcellularLocation>
        <location evidence="1">Membrane</location>
    </subcellularLocation>
</comment>
<evidence type="ECO:0000313" key="10">
    <source>
        <dbReference type="EnsemblPlants" id="Kaladp0053s0192.1.v1.1"/>
    </source>
</evidence>
<dbReference type="Proteomes" id="UP000594263">
    <property type="component" value="Unplaced"/>
</dbReference>
<dbReference type="GO" id="GO:0016020">
    <property type="term" value="C:membrane"/>
    <property type="evidence" value="ECO:0007669"/>
    <property type="project" value="UniProtKB-SubCell"/>
</dbReference>
<proteinExistence type="predicted"/>
<evidence type="ECO:0000256" key="4">
    <source>
        <dbReference type="ARBA" id="ARBA00022737"/>
    </source>
</evidence>
<dbReference type="Gene3D" id="3.80.10.10">
    <property type="entry name" value="Ribonuclease Inhibitor"/>
    <property type="match status" value="1"/>
</dbReference>
<dbReference type="InterPro" id="IPR000719">
    <property type="entry name" value="Prot_kinase_dom"/>
</dbReference>
<keyword evidence="3" id="KW-0812">Transmembrane</keyword>
<keyword evidence="11" id="KW-1185">Reference proteome</keyword>
<dbReference type="Pfam" id="PF00069">
    <property type="entry name" value="Pkinase"/>
    <property type="match status" value="1"/>
</dbReference>
<feature type="binding site" evidence="7">
    <location>
        <position position="371"/>
    </location>
    <ligand>
        <name>ATP</name>
        <dbReference type="ChEBI" id="CHEBI:30616"/>
    </ligand>
</feature>
<evidence type="ECO:0000256" key="3">
    <source>
        <dbReference type="ARBA" id="ARBA00022692"/>
    </source>
</evidence>
<keyword evidence="4" id="KW-0677">Repeat</keyword>
<keyword evidence="6" id="KW-0472">Membrane</keyword>
<evidence type="ECO:0000313" key="11">
    <source>
        <dbReference type="Proteomes" id="UP000594263"/>
    </source>
</evidence>
<feature type="chain" id="PRO_5029738855" description="Protein kinase domain-containing protein" evidence="8">
    <location>
        <begin position="21"/>
        <end position="617"/>
    </location>
</feature>
<feature type="domain" description="Protein kinase" evidence="9">
    <location>
        <begin position="342"/>
        <end position="603"/>
    </location>
</feature>
<dbReference type="EnsemblPlants" id="Kaladp0053s0192.1.v1.1">
    <property type="protein sequence ID" value="Kaladp0053s0192.1.v1.1"/>
    <property type="gene ID" value="Kaladp0053s0192.v1.1"/>
</dbReference>
<name>A0A7N0U419_KALFE</name>
<evidence type="ECO:0000256" key="2">
    <source>
        <dbReference type="ARBA" id="ARBA00022614"/>
    </source>
</evidence>
<keyword evidence="8" id="KW-0732">Signal</keyword>
<dbReference type="InterPro" id="IPR011009">
    <property type="entry name" value="Kinase-like_dom_sf"/>
</dbReference>